<reference evidence="2" key="2">
    <citation type="journal article" date="2015" name="Fish Shellfish Immunol.">
        <title>Early steps in the European eel (Anguilla anguilla)-Vibrio vulnificus interaction in the gills: Role of the RtxA13 toxin.</title>
        <authorList>
            <person name="Callol A."/>
            <person name="Pajuelo D."/>
            <person name="Ebbesson L."/>
            <person name="Teles M."/>
            <person name="MacKenzie S."/>
            <person name="Amaro C."/>
        </authorList>
    </citation>
    <scope>NUCLEOTIDE SEQUENCE</scope>
</reference>
<accession>A0A0E9UQ19</accession>
<evidence type="ECO:0000256" key="1">
    <source>
        <dbReference type="SAM" id="Phobius"/>
    </source>
</evidence>
<dbReference type="AlphaFoldDB" id="A0A0E9UQ19"/>
<feature type="transmembrane region" description="Helical" evidence="1">
    <location>
        <begin position="6"/>
        <end position="28"/>
    </location>
</feature>
<protein>
    <submittedName>
        <fullName evidence="2">Uncharacterized protein</fullName>
    </submittedName>
</protein>
<keyword evidence="1" id="KW-1133">Transmembrane helix</keyword>
<proteinExistence type="predicted"/>
<sequence length="39" mass="4726">MNIRFLHLIYFINLNCIITFVTLFVCVIPSNYPILYHYC</sequence>
<reference evidence="2" key="1">
    <citation type="submission" date="2014-11" db="EMBL/GenBank/DDBJ databases">
        <authorList>
            <person name="Amaro Gonzalez C."/>
        </authorList>
    </citation>
    <scope>NUCLEOTIDE SEQUENCE</scope>
</reference>
<name>A0A0E9UQ19_ANGAN</name>
<evidence type="ECO:0000313" key="2">
    <source>
        <dbReference type="EMBL" id="JAH67063.1"/>
    </source>
</evidence>
<keyword evidence="1" id="KW-0472">Membrane</keyword>
<dbReference type="EMBL" id="GBXM01041514">
    <property type="protein sequence ID" value="JAH67063.1"/>
    <property type="molecule type" value="Transcribed_RNA"/>
</dbReference>
<keyword evidence="1" id="KW-0812">Transmembrane</keyword>
<organism evidence="2">
    <name type="scientific">Anguilla anguilla</name>
    <name type="common">European freshwater eel</name>
    <name type="synonym">Muraena anguilla</name>
    <dbReference type="NCBI Taxonomy" id="7936"/>
    <lineage>
        <taxon>Eukaryota</taxon>
        <taxon>Metazoa</taxon>
        <taxon>Chordata</taxon>
        <taxon>Craniata</taxon>
        <taxon>Vertebrata</taxon>
        <taxon>Euteleostomi</taxon>
        <taxon>Actinopterygii</taxon>
        <taxon>Neopterygii</taxon>
        <taxon>Teleostei</taxon>
        <taxon>Anguilliformes</taxon>
        <taxon>Anguillidae</taxon>
        <taxon>Anguilla</taxon>
    </lineage>
</organism>